<reference evidence="2" key="1">
    <citation type="submission" date="2015-12" db="EMBL/GenBank/DDBJ databases">
        <title>Update maize B73 reference genome by single molecule sequencing technologies.</title>
        <authorList>
            <consortium name="Maize Genome Sequencing Project"/>
            <person name="Ware D."/>
        </authorList>
    </citation>
    <scope>NUCLEOTIDE SEQUENCE [LARGE SCALE GENOMIC DNA]</scope>
    <source>
        <strain evidence="2">cv. B73</strain>
    </source>
</reference>
<dbReference type="Gramene" id="Zm00001eb320290_T001">
    <property type="protein sequence ID" value="Zm00001eb320290_P001"/>
    <property type="gene ID" value="Zm00001eb320290"/>
</dbReference>
<proteinExistence type="predicted"/>
<reference evidence="1" key="2">
    <citation type="submission" date="2019-07" db="EMBL/GenBank/DDBJ databases">
        <authorList>
            <person name="Seetharam A."/>
            <person name="Woodhouse M."/>
            <person name="Cannon E."/>
        </authorList>
    </citation>
    <scope>NUCLEOTIDE SEQUENCE [LARGE SCALE GENOMIC DNA]</scope>
    <source>
        <strain evidence="1">cv. B73</strain>
    </source>
</reference>
<dbReference type="EnsemblPlants" id="Zm00001eb320290_T001">
    <property type="protein sequence ID" value="Zm00001eb320290_P001"/>
    <property type="gene ID" value="Zm00001eb320290"/>
</dbReference>
<name>A0A804QDG3_MAIZE</name>
<sequence>FGRRFYAVLANLDSLGHSFTARFTRLGCSSSSSPPLPSSSNAVLWIPHPRRVGGRFFTKYGMRAMPSWVLGDNRHMTTFIDGLTMMTRWKKQWVESTFFISYLCTN</sequence>
<protein>
    <submittedName>
        <fullName evidence="1">Uncharacterized protein</fullName>
    </submittedName>
</protein>
<dbReference type="Proteomes" id="UP000007305">
    <property type="component" value="Chromosome 7"/>
</dbReference>
<dbReference type="AlphaFoldDB" id="A0A804QDG3"/>
<evidence type="ECO:0000313" key="2">
    <source>
        <dbReference type="Proteomes" id="UP000007305"/>
    </source>
</evidence>
<dbReference type="InParanoid" id="A0A804QDG3"/>
<reference evidence="1" key="3">
    <citation type="submission" date="2021-05" db="UniProtKB">
        <authorList>
            <consortium name="EnsemblPlants"/>
        </authorList>
    </citation>
    <scope>IDENTIFICATION</scope>
    <source>
        <strain evidence="1">cv. B73</strain>
    </source>
</reference>
<accession>A0A804QDG3</accession>
<organism evidence="1 2">
    <name type="scientific">Zea mays</name>
    <name type="common">Maize</name>
    <dbReference type="NCBI Taxonomy" id="4577"/>
    <lineage>
        <taxon>Eukaryota</taxon>
        <taxon>Viridiplantae</taxon>
        <taxon>Streptophyta</taxon>
        <taxon>Embryophyta</taxon>
        <taxon>Tracheophyta</taxon>
        <taxon>Spermatophyta</taxon>
        <taxon>Magnoliopsida</taxon>
        <taxon>Liliopsida</taxon>
        <taxon>Poales</taxon>
        <taxon>Poaceae</taxon>
        <taxon>PACMAD clade</taxon>
        <taxon>Panicoideae</taxon>
        <taxon>Andropogonodae</taxon>
        <taxon>Andropogoneae</taxon>
        <taxon>Tripsacinae</taxon>
        <taxon>Zea</taxon>
    </lineage>
</organism>
<keyword evidence="2" id="KW-1185">Reference proteome</keyword>
<evidence type="ECO:0000313" key="1">
    <source>
        <dbReference type="EnsemblPlants" id="Zm00001eb320290_P001"/>
    </source>
</evidence>